<keyword evidence="2" id="KW-1185">Reference proteome</keyword>
<dbReference type="EMBL" id="MU005578">
    <property type="protein sequence ID" value="KAF2685857.1"/>
    <property type="molecule type" value="Genomic_DNA"/>
</dbReference>
<evidence type="ECO:0000313" key="1">
    <source>
        <dbReference type="EMBL" id="KAF2685857.1"/>
    </source>
</evidence>
<name>A0A6G1J5Q0_9PLEO</name>
<evidence type="ECO:0000313" key="2">
    <source>
        <dbReference type="Proteomes" id="UP000799291"/>
    </source>
</evidence>
<proteinExistence type="predicted"/>
<accession>A0A6G1J5Q0</accession>
<reference evidence="1" key="1">
    <citation type="journal article" date="2020" name="Stud. Mycol.">
        <title>101 Dothideomycetes genomes: a test case for predicting lifestyles and emergence of pathogens.</title>
        <authorList>
            <person name="Haridas S."/>
            <person name="Albert R."/>
            <person name="Binder M."/>
            <person name="Bloem J."/>
            <person name="Labutti K."/>
            <person name="Salamov A."/>
            <person name="Andreopoulos B."/>
            <person name="Baker S."/>
            <person name="Barry K."/>
            <person name="Bills G."/>
            <person name="Bluhm B."/>
            <person name="Cannon C."/>
            <person name="Castanera R."/>
            <person name="Culley D."/>
            <person name="Daum C."/>
            <person name="Ezra D."/>
            <person name="Gonzalez J."/>
            <person name="Henrissat B."/>
            <person name="Kuo A."/>
            <person name="Liang C."/>
            <person name="Lipzen A."/>
            <person name="Lutzoni F."/>
            <person name="Magnuson J."/>
            <person name="Mondo S."/>
            <person name="Nolan M."/>
            <person name="Ohm R."/>
            <person name="Pangilinan J."/>
            <person name="Park H.-J."/>
            <person name="Ramirez L."/>
            <person name="Alfaro M."/>
            <person name="Sun H."/>
            <person name="Tritt A."/>
            <person name="Yoshinaga Y."/>
            <person name="Zwiers L.-H."/>
            <person name="Turgeon B."/>
            <person name="Goodwin S."/>
            <person name="Spatafora J."/>
            <person name="Crous P."/>
            <person name="Grigoriev I."/>
        </authorList>
    </citation>
    <scope>NUCLEOTIDE SEQUENCE</scope>
    <source>
        <strain evidence="1">CBS 122367</strain>
    </source>
</reference>
<dbReference type="Proteomes" id="UP000799291">
    <property type="component" value="Unassembled WGS sequence"/>
</dbReference>
<protein>
    <submittedName>
        <fullName evidence="1">Uncharacterized protein</fullName>
    </submittedName>
</protein>
<dbReference type="AlphaFoldDB" id="A0A6G1J5Q0"/>
<sequence>MARERPSGTYVLRYNARQTIALFTISQQPSKRFLASQFYRAACASTIYDPKTLVDKISPTEYGAEKSGVKKDLSGELALKPRVMWILKESDAKKLSARVKVQCERITNATDQILLECGLFMEKQLVELRDAMPKQSKPIITSTQSTIGRETRNSKQTHPHYHAQDQTLQMSYFSDLNHLSDSAYWGNWNRLLTRNLAK</sequence>
<gene>
    <name evidence="1" type="ORF">K458DRAFT_387811</name>
</gene>
<organism evidence="1 2">
    <name type="scientific">Lentithecium fluviatile CBS 122367</name>
    <dbReference type="NCBI Taxonomy" id="1168545"/>
    <lineage>
        <taxon>Eukaryota</taxon>
        <taxon>Fungi</taxon>
        <taxon>Dikarya</taxon>
        <taxon>Ascomycota</taxon>
        <taxon>Pezizomycotina</taxon>
        <taxon>Dothideomycetes</taxon>
        <taxon>Pleosporomycetidae</taxon>
        <taxon>Pleosporales</taxon>
        <taxon>Massarineae</taxon>
        <taxon>Lentitheciaceae</taxon>
        <taxon>Lentithecium</taxon>
    </lineage>
</organism>